<dbReference type="Pfam" id="PF12974">
    <property type="entry name" value="Phosphonate-bd"/>
    <property type="match status" value="1"/>
</dbReference>
<dbReference type="SUPFAM" id="SSF53850">
    <property type="entry name" value="Periplasmic binding protein-like II"/>
    <property type="match status" value="1"/>
</dbReference>
<dbReference type="RefSeq" id="WP_349280854.1">
    <property type="nucleotide sequence ID" value="NZ_CBCSCU010000001.1"/>
</dbReference>
<reference evidence="1" key="1">
    <citation type="submission" date="2024-05" db="EMBL/GenBank/DDBJ databases">
        <authorList>
            <person name="Bunk B."/>
            <person name="Swiderski J."/>
            <person name="Sproer C."/>
            <person name="Thiel V."/>
        </authorList>
    </citation>
    <scope>NUCLEOTIDE SEQUENCE</scope>
    <source>
        <strain evidence="1">DSM 17735</strain>
    </source>
</reference>
<name>A0AAU7LVD5_9BURK</name>
<proteinExistence type="predicted"/>
<accession>A0AAU7LVD5</accession>
<dbReference type="Gene3D" id="3.40.190.10">
    <property type="entry name" value="Periplasmic binding protein-like II"/>
    <property type="match status" value="2"/>
</dbReference>
<gene>
    <name evidence="1" type="ORF">ABLV49_06715</name>
</gene>
<dbReference type="AlphaFoldDB" id="A0AAU7LVD5"/>
<dbReference type="EMBL" id="CP157675">
    <property type="protein sequence ID" value="XBP71480.1"/>
    <property type="molecule type" value="Genomic_DNA"/>
</dbReference>
<evidence type="ECO:0000313" key="1">
    <source>
        <dbReference type="EMBL" id="XBP71480.1"/>
    </source>
</evidence>
<organism evidence="1">
    <name type="scientific">Polaromonas hydrogenivorans</name>
    <dbReference type="NCBI Taxonomy" id="335476"/>
    <lineage>
        <taxon>Bacteria</taxon>
        <taxon>Pseudomonadati</taxon>
        <taxon>Pseudomonadota</taxon>
        <taxon>Betaproteobacteria</taxon>
        <taxon>Burkholderiales</taxon>
        <taxon>Comamonadaceae</taxon>
        <taxon>Polaromonas</taxon>
    </lineage>
</organism>
<sequence>MTLNFLIAPDFSPERFAGWHMLNTLLQRRSGIHLHLLTPASPAEQAALLAEGKVDLVYANPFDAADMIRNQGYVPFARPAERFDEMVIATGSESSLQKLEDIQPGSRIALTDNKDVKLIGLRLLEPADLNESLIEWVPVESFQAVARLTIKGGVQAGFFLAEAYASLTRMTRSQLRVLVESRISDISHVVLAHPRMAGDLPRLSEALLGIGREPADSDVLEALGIPKGFEPMTQEDAEFMIDLMDTLLD</sequence>
<protein>
    <submittedName>
        <fullName evidence="1">Phosphate/phosphite/phosphonate ABC transporter substrate-binding protein</fullName>
    </submittedName>
</protein>